<dbReference type="InterPro" id="IPR000477">
    <property type="entry name" value="RT_dom"/>
</dbReference>
<dbReference type="PANTHER" id="PTHR33332">
    <property type="entry name" value="REVERSE TRANSCRIPTASE DOMAIN-CONTAINING PROTEIN"/>
    <property type="match status" value="1"/>
</dbReference>
<dbReference type="SUPFAM" id="SSF56672">
    <property type="entry name" value="DNA/RNA polymerases"/>
    <property type="match status" value="1"/>
</dbReference>
<dbReference type="InterPro" id="IPR043502">
    <property type="entry name" value="DNA/RNA_pol_sf"/>
</dbReference>
<dbReference type="AlphaFoldDB" id="A0A1B6EI60"/>
<dbReference type="EMBL" id="GECZ01032177">
    <property type="protein sequence ID" value="JAS37592.1"/>
    <property type="molecule type" value="Transcribed_RNA"/>
</dbReference>
<dbReference type="GO" id="GO:0003824">
    <property type="term" value="F:catalytic activity"/>
    <property type="evidence" value="ECO:0007669"/>
    <property type="project" value="InterPro"/>
</dbReference>
<feature type="domain" description="Reverse transcriptase" evidence="1">
    <location>
        <begin position="376"/>
        <end position="649"/>
    </location>
</feature>
<dbReference type="Pfam" id="PF00078">
    <property type="entry name" value="RVT_1"/>
    <property type="match status" value="1"/>
</dbReference>
<dbReference type="Gene3D" id="3.60.10.10">
    <property type="entry name" value="Endonuclease/exonuclease/phosphatase"/>
    <property type="match status" value="1"/>
</dbReference>
<organism evidence="2">
    <name type="scientific">Cuerna arida</name>
    <dbReference type="NCBI Taxonomy" id="1464854"/>
    <lineage>
        <taxon>Eukaryota</taxon>
        <taxon>Metazoa</taxon>
        <taxon>Ecdysozoa</taxon>
        <taxon>Arthropoda</taxon>
        <taxon>Hexapoda</taxon>
        <taxon>Insecta</taxon>
        <taxon>Pterygota</taxon>
        <taxon>Neoptera</taxon>
        <taxon>Paraneoptera</taxon>
        <taxon>Hemiptera</taxon>
        <taxon>Auchenorrhyncha</taxon>
        <taxon>Membracoidea</taxon>
        <taxon>Cicadellidae</taxon>
        <taxon>Cicadellinae</taxon>
        <taxon>Proconiini</taxon>
        <taxon>Cuerna</taxon>
    </lineage>
</organism>
<dbReference type="InterPro" id="IPR036691">
    <property type="entry name" value="Endo/exonu/phosph_ase_sf"/>
</dbReference>
<dbReference type="PROSITE" id="PS50878">
    <property type="entry name" value="RT_POL"/>
    <property type="match status" value="1"/>
</dbReference>
<evidence type="ECO:0000259" key="1">
    <source>
        <dbReference type="PROSITE" id="PS50878"/>
    </source>
</evidence>
<dbReference type="Pfam" id="PF14529">
    <property type="entry name" value="Exo_endo_phos_2"/>
    <property type="match status" value="1"/>
</dbReference>
<dbReference type="CDD" id="cd01650">
    <property type="entry name" value="RT_nLTR_like"/>
    <property type="match status" value="1"/>
</dbReference>
<name>A0A1B6EI60_9HEMI</name>
<reference evidence="2" key="1">
    <citation type="submission" date="2015-11" db="EMBL/GenBank/DDBJ databases">
        <title>De novo transcriptome assembly of four potential Pierce s Disease insect vectors from Arizona vineyards.</title>
        <authorList>
            <person name="Tassone E.E."/>
        </authorList>
    </citation>
    <scope>NUCLEOTIDE SEQUENCE</scope>
</reference>
<dbReference type="InterPro" id="IPR005135">
    <property type="entry name" value="Endo/exonuclease/phosphatase"/>
</dbReference>
<protein>
    <recommendedName>
        <fullName evidence="1">Reverse transcriptase domain-containing protein</fullName>
    </recommendedName>
</protein>
<proteinExistence type="predicted"/>
<evidence type="ECO:0000313" key="2">
    <source>
        <dbReference type="EMBL" id="JAS37592.1"/>
    </source>
</evidence>
<gene>
    <name evidence="2" type="ORF">g.36663</name>
</gene>
<dbReference type="SUPFAM" id="SSF56219">
    <property type="entry name" value="DNase I-like"/>
    <property type="match status" value="1"/>
</dbReference>
<dbReference type="GO" id="GO:0071897">
    <property type="term" value="P:DNA biosynthetic process"/>
    <property type="evidence" value="ECO:0007669"/>
    <property type="project" value="UniProtKB-ARBA"/>
</dbReference>
<accession>A0A1B6EI60</accession>
<sequence>MYIAGVYRSPSGNLDNAIEILSDALDTIPTWKCPTVIMGDINVDNLSQDNRKLKLGDMLARHNLHRLDLPPTRVTNRSKTSIDFVCTNLNPSEITTKVINTGLSDHTAQLCIVSLQNKKSPPPSSSCRQFTQDNLVNFRHTLASETWQTIYGSLSTNEAYDNFNHILTRTLNATCPQKTSRPKTKLKFKATDAESQKLRKDFLCALELEKTSGKYEDKARTAAKKKDYDLYLKKLRKQSTSDYIKNSENKQKAIWKVINYERCNDKSKTEPLKLLINDNLIEDPHLVAEQLNQHFVSVAENTLVNSGQVSDCQPSTWQDYGNIPDLILYPTTQTELLKTISSIKSKPSAGVDEFPSFLIKHCKEEIASPFSHIINLSFSQGIFPDKLKIAKVYPKFKKGITTSVENYRPISILSTFSKLIELILLNRLMEHLINHNIITNQQHGFLKGRSTTTAIAQLTEHIIDQLENGLTVTALLLDFSKAFDCLNHDLLITKAQSMGIRGISKKWLSSYLKNRQQQVEVSYKNHNLITKVRSTPLTMTRGVPQGSVLGPILFILLTNDFPNYIQCYAQTMLYADDTSLLIANKDPNSIEIDSFIALNMAKQYCQQNDLVLNENKTQQLFWTGRRELEPQGLPDITPDSETKYLGITIDNRLSWNPHIDDLCSKLNSSLYALKRIKNTCDLQTSRTAYFSLFESHIRYGLIVWGNSSEQNRQKILVLQKKALRILDGLNAQDSCRQAFKKHNILTVVSLYIMETICFTVSRKPDHLGATHTYHTRHAADFTLPTHHLTLYEKKPSYIGSKLFNLLPDDLKRHRDDRFFKNQLKSWLLQTTYYSMEEFCTWRNT</sequence>